<sequence length="93" mass="9965">MKTFLTFLAATTALSAYTLVGVHAASTCAICPVKVASRKLERQCTTDVTTCTYHGKKDIHCYYDPTSGYLNHQKGSSGRCPKGVHTSTTCVCG</sequence>
<keyword evidence="3" id="KW-1185">Reference proteome</keyword>
<reference evidence="2 3" key="1">
    <citation type="submission" date="2014-04" db="EMBL/GenBank/DDBJ databases">
        <authorList>
            <consortium name="DOE Joint Genome Institute"/>
            <person name="Kuo A."/>
            <person name="Kohler A."/>
            <person name="Jargeat P."/>
            <person name="Nagy L.G."/>
            <person name="Floudas D."/>
            <person name="Copeland A."/>
            <person name="Barry K.W."/>
            <person name="Cichocki N."/>
            <person name="Veneault-Fourrey C."/>
            <person name="LaButti K."/>
            <person name="Lindquist E.A."/>
            <person name="Lipzen A."/>
            <person name="Lundell T."/>
            <person name="Morin E."/>
            <person name="Murat C."/>
            <person name="Sun H."/>
            <person name="Tunlid A."/>
            <person name="Henrissat B."/>
            <person name="Grigoriev I.V."/>
            <person name="Hibbett D.S."/>
            <person name="Martin F."/>
            <person name="Nordberg H.P."/>
            <person name="Cantor M.N."/>
            <person name="Hua S.X."/>
        </authorList>
    </citation>
    <scope>NUCLEOTIDE SEQUENCE [LARGE SCALE GENOMIC DNA]</scope>
    <source>
        <strain evidence="2 3">Ve08.2h10</strain>
    </source>
</reference>
<organism evidence="2 3">
    <name type="scientific">Paxillus rubicundulus Ve08.2h10</name>
    <dbReference type="NCBI Taxonomy" id="930991"/>
    <lineage>
        <taxon>Eukaryota</taxon>
        <taxon>Fungi</taxon>
        <taxon>Dikarya</taxon>
        <taxon>Basidiomycota</taxon>
        <taxon>Agaricomycotina</taxon>
        <taxon>Agaricomycetes</taxon>
        <taxon>Agaricomycetidae</taxon>
        <taxon>Boletales</taxon>
        <taxon>Paxilineae</taxon>
        <taxon>Paxillaceae</taxon>
        <taxon>Paxillus</taxon>
    </lineage>
</organism>
<feature type="signal peptide" evidence="1">
    <location>
        <begin position="1"/>
        <end position="24"/>
    </location>
</feature>
<dbReference type="HOGENOM" id="CLU_150821_0_0_1"/>
<dbReference type="InParanoid" id="A0A0D0DDW8"/>
<dbReference type="Proteomes" id="UP000054538">
    <property type="component" value="Unassembled WGS sequence"/>
</dbReference>
<dbReference type="EMBL" id="KN827960">
    <property type="protein sequence ID" value="KIK75645.1"/>
    <property type="molecule type" value="Genomic_DNA"/>
</dbReference>
<accession>A0A0D0DDW8</accession>
<evidence type="ECO:0000313" key="2">
    <source>
        <dbReference type="EMBL" id="KIK75645.1"/>
    </source>
</evidence>
<protein>
    <submittedName>
        <fullName evidence="2">Uncharacterized protein</fullName>
    </submittedName>
</protein>
<dbReference type="AlphaFoldDB" id="A0A0D0DDW8"/>
<keyword evidence="1" id="KW-0732">Signal</keyword>
<reference evidence="3" key="2">
    <citation type="submission" date="2015-01" db="EMBL/GenBank/DDBJ databases">
        <title>Evolutionary Origins and Diversification of the Mycorrhizal Mutualists.</title>
        <authorList>
            <consortium name="DOE Joint Genome Institute"/>
            <consortium name="Mycorrhizal Genomics Consortium"/>
            <person name="Kohler A."/>
            <person name="Kuo A."/>
            <person name="Nagy L.G."/>
            <person name="Floudas D."/>
            <person name="Copeland A."/>
            <person name="Barry K.W."/>
            <person name="Cichocki N."/>
            <person name="Veneault-Fourrey C."/>
            <person name="LaButti K."/>
            <person name="Lindquist E.A."/>
            <person name="Lipzen A."/>
            <person name="Lundell T."/>
            <person name="Morin E."/>
            <person name="Murat C."/>
            <person name="Riley R."/>
            <person name="Ohm R."/>
            <person name="Sun H."/>
            <person name="Tunlid A."/>
            <person name="Henrissat B."/>
            <person name="Grigoriev I.V."/>
            <person name="Hibbett D.S."/>
            <person name="Martin F."/>
        </authorList>
    </citation>
    <scope>NUCLEOTIDE SEQUENCE [LARGE SCALE GENOMIC DNA]</scope>
    <source>
        <strain evidence="3">Ve08.2h10</strain>
    </source>
</reference>
<evidence type="ECO:0000256" key="1">
    <source>
        <dbReference type="SAM" id="SignalP"/>
    </source>
</evidence>
<name>A0A0D0DDW8_9AGAM</name>
<dbReference type="OrthoDB" id="310895at2759"/>
<feature type="chain" id="PRO_5002220773" evidence="1">
    <location>
        <begin position="25"/>
        <end position="93"/>
    </location>
</feature>
<evidence type="ECO:0000313" key="3">
    <source>
        <dbReference type="Proteomes" id="UP000054538"/>
    </source>
</evidence>
<gene>
    <name evidence="2" type="ORF">PAXRUDRAFT_835594</name>
</gene>
<proteinExistence type="predicted"/>